<name>A0A5F8GUY1_MONDO</name>
<reference evidence="2" key="2">
    <citation type="submission" date="2025-08" db="UniProtKB">
        <authorList>
            <consortium name="Ensembl"/>
        </authorList>
    </citation>
    <scope>IDENTIFICATION</scope>
</reference>
<dbReference type="STRING" id="13616.ENSMODP00000051016"/>
<sequence length="141" mass="15163">MAAAGSRLGGSRRFVSGFVAGAILGAAGAGLAAQRLLRSQGEDSVSRTQKSAEPPAESILEQYGLPALGAEPRHYTNHALSYDQGKRGPRWVLEHISRNKTRGRWSTVTPCSELLHPPRPPPQQRCKSWVRGRRVLGAGGD</sequence>
<reference evidence="2 3" key="1">
    <citation type="journal article" date="2007" name="Nature">
        <title>Genome of the marsupial Monodelphis domestica reveals innovation in non-coding sequences.</title>
        <authorList>
            <person name="Mikkelsen T.S."/>
            <person name="Wakefield M.J."/>
            <person name="Aken B."/>
            <person name="Amemiya C.T."/>
            <person name="Chang J.L."/>
            <person name="Duke S."/>
            <person name="Garber M."/>
            <person name="Gentles A.J."/>
            <person name="Goodstadt L."/>
            <person name="Heger A."/>
            <person name="Jurka J."/>
            <person name="Kamal M."/>
            <person name="Mauceli E."/>
            <person name="Searle S.M."/>
            <person name="Sharpe T."/>
            <person name="Baker M.L."/>
            <person name="Batzer M.A."/>
            <person name="Benos P.V."/>
            <person name="Belov K."/>
            <person name="Clamp M."/>
            <person name="Cook A."/>
            <person name="Cuff J."/>
            <person name="Das R."/>
            <person name="Davidow L."/>
            <person name="Deakin J.E."/>
            <person name="Fazzari M.J."/>
            <person name="Glass J.L."/>
            <person name="Grabherr M."/>
            <person name="Greally J.M."/>
            <person name="Gu W."/>
            <person name="Hore T.A."/>
            <person name="Huttley G.A."/>
            <person name="Kleber M."/>
            <person name="Jirtle R.L."/>
            <person name="Koina E."/>
            <person name="Lee J.T."/>
            <person name="Mahony S."/>
            <person name="Marra M.A."/>
            <person name="Miller R.D."/>
            <person name="Nicholls R.D."/>
            <person name="Oda M."/>
            <person name="Papenfuss A.T."/>
            <person name="Parra Z.E."/>
            <person name="Pollock D.D."/>
            <person name="Ray D.A."/>
            <person name="Schein J.E."/>
            <person name="Speed T.P."/>
            <person name="Thompson K."/>
            <person name="VandeBerg J.L."/>
            <person name="Wade C.M."/>
            <person name="Walker J.A."/>
            <person name="Waters P.D."/>
            <person name="Webber C."/>
            <person name="Weidman J.R."/>
            <person name="Xie X."/>
            <person name="Zody M.C."/>
            <person name="Baldwin J."/>
            <person name="Abdouelleil A."/>
            <person name="Abdulkadir J."/>
            <person name="Abebe A."/>
            <person name="Abera B."/>
            <person name="Abreu J."/>
            <person name="Acer S.C."/>
            <person name="Aftuck L."/>
            <person name="Alexander A."/>
            <person name="An P."/>
            <person name="Anderson E."/>
            <person name="Anderson S."/>
            <person name="Arachi H."/>
            <person name="Azer M."/>
            <person name="Bachantsang P."/>
            <person name="Barry A."/>
            <person name="Bayul T."/>
            <person name="Berlin A."/>
            <person name="Bessette D."/>
            <person name="Bloom T."/>
            <person name="Bloom T."/>
            <person name="Boguslavskiy L."/>
            <person name="Bonnet C."/>
            <person name="Boukhgalter B."/>
            <person name="Bourzgui I."/>
            <person name="Brown A."/>
            <person name="Cahill P."/>
            <person name="Channer S."/>
            <person name="Cheshatsang Y."/>
            <person name="Chuda L."/>
            <person name="Citroen M."/>
            <person name="Collymore A."/>
            <person name="Cooke P."/>
            <person name="Costello M."/>
            <person name="D'Aco K."/>
            <person name="Daza R."/>
            <person name="De Haan G."/>
            <person name="DeGray S."/>
            <person name="DeMaso C."/>
            <person name="Dhargay N."/>
            <person name="Dooley K."/>
            <person name="Dooley E."/>
            <person name="Doricent M."/>
            <person name="Dorje P."/>
            <person name="Dorjee K."/>
            <person name="Dupes A."/>
            <person name="Elong R."/>
            <person name="Falk J."/>
            <person name="Farina A."/>
            <person name="Faro S."/>
            <person name="Ferguson D."/>
            <person name="Fisher S."/>
            <person name="Foley C.D."/>
            <person name="Franke A."/>
            <person name="Friedrich D."/>
            <person name="Gadbois L."/>
            <person name="Gearin G."/>
            <person name="Gearin C.R."/>
            <person name="Giannoukos G."/>
            <person name="Goode T."/>
            <person name="Graham J."/>
            <person name="Grandbois E."/>
            <person name="Grewal S."/>
            <person name="Gyaltsen K."/>
            <person name="Hafez N."/>
            <person name="Hagos B."/>
            <person name="Hall J."/>
            <person name="Henson C."/>
            <person name="Hollinger A."/>
            <person name="Honan T."/>
            <person name="Huard M.D."/>
            <person name="Hughes L."/>
            <person name="Hurhula B."/>
            <person name="Husby M.E."/>
            <person name="Kamat A."/>
            <person name="Kanga B."/>
            <person name="Kashin S."/>
            <person name="Khazanovich D."/>
            <person name="Kisner P."/>
            <person name="Lance K."/>
            <person name="Lara M."/>
            <person name="Lee W."/>
            <person name="Lennon N."/>
            <person name="Letendre F."/>
            <person name="LeVine R."/>
            <person name="Lipovsky A."/>
            <person name="Liu X."/>
            <person name="Liu J."/>
            <person name="Liu S."/>
            <person name="Lokyitsang T."/>
            <person name="Lokyitsang Y."/>
            <person name="Lubonja R."/>
            <person name="Lui A."/>
            <person name="MacDonald P."/>
            <person name="Magnisalis V."/>
            <person name="Maru K."/>
            <person name="Matthews C."/>
            <person name="McCusker W."/>
            <person name="McDonough S."/>
            <person name="Mehta T."/>
            <person name="Meldrim J."/>
            <person name="Meneus L."/>
            <person name="Mihai O."/>
            <person name="Mihalev A."/>
            <person name="Mihova T."/>
            <person name="Mittelman R."/>
            <person name="Mlenga V."/>
            <person name="Montmayeur A."/>
            <person name="Mulrain L."/>
            <person name="Navidi A."/>
            <person name="Naylor J."/>
            <person name="Negash T."/>
            <person name="Nguyen T."/>
            <person name="Nguyen N."/>
            <person name="Nicol R."/>
            <person name="Norbu C."/>
            <person name="Norbu N."/>
            <person name="Novod N."/>
            <person name="O'Neill B."/>
            <person name="Osman S."/>
            <person name="Markiewicz E."/>
            <person name="Oyono O.L."/>
            <person name="Patti C."/>
            <person name="Phunkhang P."/>
            <person name="Pierre F."/>
            <person name="Priest M."/>
            <person name="Raghuraman S."/>
            <person name="Rege F."/>
            <person name="Reyes R."/>
            <person name="Rise C."/>
            <person name="Rogov P."/>
            <person name="Ross K."/>
            <person name="Ryan E."/>
            <person name="Settipalli S."/>
            <person name="Shea T."/>
            <person name="Sherpa N."/>
            <person name="Shi L."/>
            <person name="Shih D."/>
            <person name="Sparrow T."/>
            <person name="Spaulding J."/>
            <person name="Stalker J."/>
            <person name="Stange-Thomann N."/>
            <person name="Stavropoulos S."/>
            <person name="Stone C."/>
            <person name="Strader C."/>
            <person name="Tesfaye S."/>
            <person name="Thomson T."/>
            <person name="Thoulutsang Y."/>
            <person name="Thoulutsang D."/>
            <person name="Topham K."/>
            <person name="Topping I."/>
            <person name="Tsamla T."/>
            <person name="Vassiliev H."/>
            <person name="Vo A."/>
            <person name="Wangchuk T."/>
            <person name="Wangdi T."/>
            <person name="Weiand M."/>
            <person name="Wilkinson J."/>
            <person name="Wilson A."/>
            <person name="Yadav S."/>
            <person name="Young G."/>
            <person name="Yu Q."/>
            <person name="Zembek L."/>
            <person name="Zhong D."/>
            <person name="Zimmer A."/>
            <person name="Zwirko Z."/>
            <person name="Jaffe D.B."/>
            <person name="Alvarez P."/>
            <person name="Brockman W."/>
            <person name="Butler J."/>
            <person name="Chin C."/>
            <person name="Gnerre S."/>
            <person name="MacCallum I."/>
            <person name="Graves J.A."/>
            <person name="Ponting C.P."/>
            <person name="Breen M."/>
            <person name="Samollow P.B."/>
            <person name="Lander E.S."/>
            <person name="Lindblad-Toh K."/>
        </authorList>
    </citation>
    <scope>NUCLEOTIDE SEQUENCE [LARGE SCALE GENOMIC DNA]</scope>
</reference>
<evidence type="ECO:0000256" key="1">
    <source>
        <dbReference type="SAM" id="MobiDB-lite"/>
    </source>
</evidence>
<dbReference type="GeneTree" id="ENSGT00940000160677"/>
<dbReference type="Ensembl" id="ENSMODT00000076782.1">
    <property type="protein sequence ID" value="ENSMODP00000051016.1"/>
    <property type="gene ID" value="ENSMODG00000049864.1"/>
</dbReference>
<dbReference type="Proteomes" id="UP000002280">
    <property type="component" value="Chromosome 6"/>
</dbReference>
<dbReference type="Bgee" id="ENSMODG00000049864">
    <property type="expression patterns" value="Expressed in forelimb bud and 13 other cell types or tissues"/>
</dbReference>
<evidence type="ECO:0000313" key="2">
    <source>
        <dbReference type="Ensembl" id="ENSMODP00000051016.1"/>
    </source>
</evidence>
<feature type="region of interest" description="Disordered" evidence="1">
    <location>
        <begin position="37"/>
        <end position="63"/>
    </location>
</feature>
<dbReference type="InParanoid" id="A0A5F8GUY1"/>
<evidence type="ECO:0000313" key="3">
    <source>
        <dbReference type="Proteomes" id="UP000002280"/>
    </source>
</evidence>
<keyword evidence="3" id="KW-1185">Reference proteome</keyword>
<dbReference type="AlphaFoldDB" id="A0A5F8GUY1"/>
<dbReference type="InterPro" id="IPR044929">
    <property type="entry name" value="DNA/RNA_non-sp_Endonuclease_sf"/>
</dbReference>
<organism evidence="2 3">
    <name type="scientific">Monodelphis domestica</name>
    <name type="common">Gray short-tailed opossum</name>
    <dbReference type="NCBI Taxonomy" id="13616"/>
    <lineage>
        <taxon>Eukaryota</taxon>
        <taxon>Metazoa</taxon>
        <taxon>Chordata</taxon>
        <taxon>Craniata</taxon>
        <taxon>Vertebrata</taxon>
        <taxon>Euteleostomi</taxon>
        <taxon>Mammalia</taxon>
        <taxon>Metatheria</taxon>
        <taxon>Didelphimorphia</taxon>
        <taxon>Didelphidae</taxon>
        <taxon>Monodelphis</taxon>
    </lineage>
</organism>
<proteinExistence type="predicted"/>
<accession>A0A5F8GUY1</accession>
<reference evidence="2" key="3">
    <citation type="submission" date="2025-09" db="UniProtKB">
        <authorList>
            <consortium name="Ensembl"/>
        </authorList>
    </citation>
    <scope>IDENTIFICATION</scope>
</reference>
<protein>
    <submittedName>
        <fullName evidence="2">Uncharacterized protein</fullName>
    </submittedName>
</protein>
<dbReference type="Gene3D" id="3.40.570.10">
    <property type="entry name" value="Extracellular Endonuclease, subunit A"/>
    <property type="match status" value="1"/>
</dbReference>